<dbReference type="EMBL" id="GL629729">
    <property type="protein sequence ID" value="EFX06285.1"/>
    <property type="molecule type" value="Genomic_DNA"/>
</dbReference>
<name>F0X6R9_GROCL</name>
<keyword evidence="2" id="KW-1185">Reference proteome</keyword>
<protein>
    <submittedName>
        <fullName evidence="1">Uncharacterized protein</fullName>
    </submittedName>
</protein>
<reference evidence="1 2" key="1">
    <citation type="journal article" date="2011" name="Proc. Natl. Acad. Sci. U.S.A.">
        <title>Genome and transcriptome analyses of the mountain pine beetle-fungal symbiont Grosmannia clavigera, a lodgepole pine pathogen.</title>
        <authorList>
            <person name="DiGuistini S."/>
            <person name="Wang Y."/>
            <person name="Liao N.Y."/>
            <person name="Taylor G."/>
            <person name="Tanguay P."/>
            <person name="Feau N."/>
            <person name="Henrissat B."/>
            <person name="Chan S.K."/>
            <person name="Hesse-Orce U."/>
            <person name="Alamouti S.M."/>
            <person name="Tsui C.K.M."/>
            <person name="Docking R.T."/>
            <person name="Levasseur A."/>
            <person name="Haridas S."/>
            <person name="Robertson G."/>
            <person name="Birol I."/>
            <person name="Holt R.A."/>
            <person name="Marra M.A."/>
            <person name="Hamelin R.C."/>
            <person name="Hirst M."/>
            <person name="Jones S.J.M."/>
            <person name="Bohlmann J."/>
            <person name="Breuil C."/>
        </authorList>
    </citation>
    <scope>NUCLEOTIDE SEQUENCE [LARGE SCALE GENOMIC DNA]</scope>
    <source>
        <strain evidence="2">kw1407 / UAMH 11150</strain>
    </source>
</reference>
<organism evidence="2">
    <name type="scientific">Grosmannia clavigera (strain kw1407 / UAMH 11150)</name>
    <name type="common">Blue stain fungus</name>
    <name type="synonym">Graphiocladiella clavigera</name>
    <dbReference type="NCBI Taxonomy" id="655863"/>
    <lineage>
        <taxon>Eukaryota</taxon>
        <taxon>Fungi</taxon>
        <taxon>Dikarya</taxon>
        <taxon>Ascomycota</taxon>
        <taxon>Pezizomycotina</taxon>
        <taxon>Sordariomycetes</taxon>
        <taxon>Sordariomycetidae</taxon>
        <taxon>Ophiostomatales</taxon>
        <taxon>Ophiostomataceae</taxon>
        <taxon>Leptographium</taxon>
    </lineage>
</organism>
<dbReference type="Proteomes" id="UP000007796">
    <property type="component" value="Unassembled WGS sequence"/>
</dbReference>
<dbReference type="InParanoid" id="F0X6R9"/>
<dbReference type="HOGENOM" id="CLU_906296_0_0_1"/>
<dbReference type="AlphaFoldDB" id="F0X6R9"/>
<proteinExistence type="predicted"/>
<sequence>MAVSLRRRRPVTTFDFHRRRRENGKAADWQIGGGVPAGIHIMRVPASRREEDQWLSTCSLPFLLRPSFSFPPGIPPVRTDRLSISRLGQRSVTELRQRLYAGGACPQRLVFFLTMYSVLVVILSSRPCHPVHAAGRHYSAEERTDCISFPQSARFDVERRPDGLIFQEGRSNMSAVSCMLVRERSPPLAHVSWTAFAGRYPTLSSVPGFRFEWDRELQRSRAAELPQADDNLVETPLHLAEYRRRGRQRLCHRAIVLVAGTRSLAGNDPSQGNIVSHPQSRDGRSGRHLLLLLVLTMHLLLHMYEYE</sequence>
<gene>
    <name evidence="1" type="ORF">CMQ_6606</name>
</gene>
<evidence type="ECO:0000313" key="1">
    <source>
        <dbReference type="EMBL" id="EFX06285.1"/>
    </source>
</evidence>
<dbReference type="RefSeq" id="XP_014175767.1">
    <property type="nucleotide sequence ID" value="XM_014320292.1"/>
</dbReference>
<dbReference type="GeneID" id="25980058"/>
<evidence type="ECO:0000313" key="2">
    <source>
        <dbReference type="Proteomes" id="UP000007796"/>
    </source>
</evidence>
<accession>F0X6R9</accession>